<evidence type="ECO:0000313" key="3">
    <source>
        <dbReference type="Proteomes" id="UP001215598"/>
    </source>
</evidence>
<evidence type="ECO:0000256" key="1">
    <source>
        <dbReference type="SAM" id="MobiDB-lite"/>
    </source>
</evidence>
<evidence type="ECO:0000313" key="2">
    <source>
        <dbReference type="EMBL" id="KAJ7742270.1"/>
    </source>
</evidence>
<gene>
    <name evidence="2" type="ORF">B0H16DRAFT_1728216</name>
</gene>
<accession>A0AAD7N228</accession>
<comment type="caution">
    <text evidence="2">The sequence shown here is derived from an EMBL/GenBank/DDBJ whole genome shotgun (WGS) entry which is preliminary data.</text>
</comment>
<feature type="region of interest" description="Disordered" evidence="1">
    <location>
        <begin position="245"/>
        <end position="270"/>
    </location>
</feature>
<sequence length="270" mass="29367">MSPVATSPSRPSTVQFPFSPLHCNSSGRLSRSLRVPLRRQFRTHPLPLSAQPTFLVPHGPDIPFATSPQPAPTAASARRPACRHILSTNLTQTRRFCSLFLVCPLCSSATLRFLSLRLPPFYLQHLPPSLLVLIPIDARNHLRPPTADVEFPKELDIVAAFYSPIPASVRTTSTAQQSGMVCGTLFASSFQNPSLESAGPSHPNFRLTFSQFPSVLHAESTALCTTLDAIDTLNLGEFFGVSRRPSAAGAHSNSSSYKLSPMGKLRSFEC</sequence>
<dbReference type="EMBL" id="JARKIB010000095">
    <property type="protein sequence ID" value="KAJ7742270.1"/>
    <property type="molecule type" value="Genomic_DNA"/>
</dbReference>
<keyword evidence="3" id="KW-1185">Reference proteome</keyword>
<dbReference type="Proteomes" id="UP001215598">
    <property type="component" value="Unassembled WGS sequence"/>
</dbReference>
<reference evidence="2" key="1">
    <citation type="submission" date="2023-03" db="EMBL/GenBank/DDBJ databases">
        <title>Massive genome expansion in bonnet fungi (Mycena s.s.) driven by repeated elements and novel gene families across ecological guilds.</title>
        <authorList>
            <consortium name="Lawrence Berkeley National Laboratory"/>
            <person name="Harder C.B."/>
            <person name="Miyauchi S."/>
            <person name="Viragh M."/>
            <person name="Kuo A."/>
            <person name="Thoen E."/>
            <person name="Andreopoulos B."/>
            <person name="Lu D."/>
            <person name="Skrede I."/>
            <person name="Drula E."/>
            <person name="Henrissat B."/>
            <person name="Morin E."/>
            <person name="Kohler A."/>
            <person name="Barry K."/>
            <person name="LaButti K."/>
            <person name="Morin E."/>
            <person name="Salamov A."/>
            <person name="Lipzen A."/>
            <person name="Mereny Z."/>
            <person name="Hegedus B."/>
            <person name="Baldrian P."/>
            <person name="Stursova M."/>
            <person name="Weitz H."/>
            <person name="Taylor A."/>
            <person name="Grigoriev I.V."/>
            <person name="Nagy L.G."/>
            <person name="Martin F."/>
            <person name="Kauserud H."/>
        </authorList>
    </citation>
    <scope>NUCLEOTIDE SEQUENCE</scope>
    <source>
        <strain evidence="2">CBHHK182m</strain>
    </source>
</reference>
<organism evidence="2 3">
    <name type="scientific">Mycena metata</name>
    <dbReference type="NCBI Taxonomy" id="1033252"/>
    <lineage>
        <taxon>Eukaryota</taxon>
        <taxon>Fungi</taxon>
        <taxon>Dikarya</taxon>
        <taxon>Basidiomycota</taxon>
        <taxon>Agaricomycotina</taxon>
        <taxon>Agaricomycetes</taxon>
        <taxon>Agaricomycetidae</taxon>
        <taxon>Agaricales</taxon>
        <taxon>Marasmiineae</taxon>
        <taxon>Mycenaceae</taxon>
        <taxon>Mycena</taxon>
    </lineage>
</organism>
<dbReference type="AlphaFoldDB" id="A0AAD7N228"/>
<protein>
    <submittedName>
        <fullName evidence="2">Uncharacterized protein</fullName>
    </submittedName>
</protein>
<name>A0AAD7N228_9AGAR</name>
<proteinExistence type="predicted"/>